<feature type="chain" id="PRO_5006880309" evidence="2">
    <location>
        <begin position="20"/>
        <end position="33"/>
    </location>
</feature>
<evidence type="ECO:0000313" key="3">
    <source>
        <dbReference type="EMBL" id="KRZ30345.1"/>
    </source>
</evidence>
<dbReference type="EMBL" id="JYDS01000035">
    <property type="protein sequence ID" value="KRZ30345.1"/>
    <property type="molecule type" value="Genomic_DNA"/>
</dbReference>
<protein>
    <submittedName>
        <fullName evidence="3">Uncharacterized protein</fullName>
    </submittedName>
</protein>
<sequence>MAGWLVLLVACGMWQEEEGEDEEEEEEEEEEIE</sequence>
<evidence type="ECO:0000256" key="1">
    <source>
        <dbReference type="SAM" id="MobiDB-lite"/>
    </source>
</evidence>
<feature type="region of interest" description="Disordered" evidence="1">
    <location>
        <begin position="14"/>
        <end position="33"/>
    </location>
</feature>
<gene>
    <name evidence="3" type="ORF">T4B_14295</name>
</gene>
<accession>A0A0V1J5T2</accession>
<dbReference type="AlphaFoldDB" id="A0A0V1J5T2"/>
<feature type="compositionally biased region" description="Acidic residues" evidence="1">
    <location>
        <begin position="15"/>
        <end position="33"/>
    </location>
</feature>
<keyword evidence="4" id="KW-1185">Reference proteome</keyword>
<reference evidence="3 4" key="1">
    <citation type="submission" date="2015-01" db="EMBL/GenBank/DDBJ databases">
        <title>Evolution of Trichinella species and genotypes.</title>
        <authorList>
            <person name="Korhonen P.K."/>
            <person name="Edoardo P."/>
            <person name="Giuseppe L.R."/>
            <person name="Gasser R.B."/>
        </authorList>
    </citation>
    <scope>NUCLEOTIDE SEQUENCE [LARGE SCALE GENOMIC DNA]</scope>
    <source>
        <strain evidence="3">ISS588</strain>
    </source>
</reference>
<organism evidence="3 4">
    <name type="scientific">Trichinella pseudospiralis</name>
    <name type="common">Parasitic roundworm</name>
    <dbReference type="NCBI Taxonomy" id="6337"/>
    <lineage>
        <taxon>Eukaryota</taxon>
        <taxon>Metazoa</taxon>
        <taxon>Ecdysozoa</taxon>
        <taxon>Nematoda</taxon>
        <taxon>Enoplea</taxon>
        <taxon>Dorylaimia</taxon>
        <taxon>Trichinellida</taxon>
        <taxon>Trichinellidae</taxon>
        <taxon>Trichinella</taxon>
    </lineage>
</organism>
<name>A0A0V1J5T2_TRIPS</name>
<feature type="signal peptide" evidence="2">
    <location>
        <begin position="1"/>
        <end position="19"/>
    </location>
</feature>
<evidence type="ECO:0000313" key="4">
    <source>
        <dbReference type="Proteomes" id="UP000054805"/>
    </source>
</evidence>
<dbReference type="Proteomes" id="UP000054805">
    <property type="component" value="Unassembled WGS sequence"/>
</dbReference>
<comment type="caution">
    <text evidence="3">The sequence shown here is derived from an EMBL/GenBank/DDBJ whole genome shotgun (WGS) entry which is preliminary data.</text>
</comment>
<evidence type="ECO:0000256" key="2">
    <source>
        <dbReference type="SAM" id="SignalP"/>
    </source>
</evidence>
<proteinExistence type="predicted"/>
<keyword evidence="2" id="KW-0732">Signal</keyword>